<gene>
    <name evidence="5" type="ORF">F4559_000235</name>
</gene>
<feature type="compositionally biased region" description="Polar residues" evidence="1">
    <location>
        <begin position="437"/>
        <end position="446"/>
    </location>
</feature>
<reference evidence="5 6" key="1">
    <citation type="submission" date="2020-08" db="EMBL/GenBank/DDBJ databases">
        <title>Sequencing the genomes of 1000 actinobacteria strains.</title>
        <authorList>
            <person name="Klenk H.-P."/>
        </authorList>
    </citation>
    <scope>NUCLEOTIDE SEQUENCE [LARGE SCALE GENOMIC DNA]</scope>
    <source>
        <strain evidence="5 6">DSM 45084</strain>
    </source>
</reference>
<feature type="compositionally biased region" description="Low complexity" evidence="1">
    <location>
        <begin position="535"/>
        <end position="564"/>
    </location>
</feature>
<feature type="compositionally biased region" description="Polar residues" evidence="1">
    <location>
        <begin position="308"/>
        <end position="324"/>
    </location>
</feature>
<feature type="compositionally biased region" description="Pro residues" evidence="1">
    <location>
        <begin position="1281"/>
        <end position="1308"/>
    </location>
</feature>
<dbReference type="EMBL" id="JACHJS010000001">
    <property type="protein sequence ID" value="MBB4962876.1"/>
    <property type="molecule type" value="Genomic_DNA"/>
</dbReference>
<accession>A0A7W7SY84</accession>
<feature type="compositionally biased region" description="Polar residues" evidence="1">
    <location>
        <begin position="1136"/>
        <end position="1154"/>
    </location>
</feature>
<evidence type="ECO:0000259" key="3">
    <source>
        <dbReference type="Pfam" id="PF22596"/>
    </source>
</evidence>
<protein>
    <submittedName>
        <fullName evidence="5">Uncharacterized protein</fullName>
    </submittedName>
</protein>
<dbReference type="InterPro" id="IPR054695">
    <property type="entry name" value="Pierisin-like_dom"/>
</dbReference>
<feature type="compositionally biased region" description="Basic and acidic residues" evidence="1">
    <location>
        <begin position="742"/>
        <end position="752"/>
    </location>
</feature>
<sequence length="1690" mass="176009">MGMELPAELHWLAWIAGGDWPEGDETKVALLADAWERSAQDIETTLRDADAAAKQAMSHMDGAAAKAFEEYWAKVSQGEDATLPKMKHVSEELAKACRNCAMQIEYAKLSTYVAIALLAIQIAIMIASAVATFGASTAGIVPAQLATRAAVQMIYRRLVQSLMQNMGRRLIGRIAMNVGMEVVTSVATDLGVQAFQIMKGTRESVDTKLTLDAAKSGAISGVIGAGVAEGMGKALGDGVGDGLAKSVARNAGEEAVTGGLSSVAEGLMSEEGLKLEDVVQGTVSGGVGGAVGGTKAHLDGMRVDVPDLSSTPDLSASPASSSTADVPRPVRPSDTTSASYAAPTADVPTPSLPGTPGQPGSSAQEADGPTRTAASAFTAPDRSAGMPGGVAPPSTSTVAPSGPPQDRASERSAPPGQASPGAAQPGASTPNRGVPTGPTSASPGSHTQAPAHQAGPTPPTTAPQAGSHAPAQQAASPTSTPHAPAHQASSPAPAHQATPPAQASPHPPAQQATSSAAAAHTATPQAPPSAPPQQPSTHAQHAAPPAGPHTPGTTPGPQSTGTTPNSAHSSPSGHAQPDARHETRAQGSTATAPPITPTTGQPTGHGTPTGGPTPGGQPGMRPVPPDHAHPPRPLSTPAPRPMPPTGPPTPTGRPGPATPDAPGRTAPAHTPPAAGHRTAPNAARPGPNALPARTDTGPRPASTGLPANARPGTPPPARPVPGNRPATPGIGPDGPPAAHSDAAPRTRPDAASHRAAQPDAAQRQPTRPDTALPGATRPSTAEHRGEPGRPWQPPEVDARPARNAVPTEAPLSAEAKAQAFLDEIKRLNRPVPLPDGLGHLSRAVSFSPAGLSLYDNANLSVKRSAQQVAPDPDRYTVDLHGSSGRVRVGEHDLTPEQLAAIIRSSGDWDGTKPIRLVSCQTGANGDGFAARLARELGVDVVAPNRDAWVDESGNVFASSASFDHRAGDFTPGWPPDGAWSTFRPDGTSTPHGEPTPPGHTPTWGDKVPDDKPRAWRRGEPFMPVWGNGTHNAPNAFQPMPHQGADRHQNRPPWHDQDWQNPAGWNHGPDPRALPAPTGHPGFGSGPRIGPPPGPRIGPPPGHDSGFAPPPGFGPRTGGAPDTGFGPGPARHHDQGYGTNPSRTHNPGHGTNQAHNPAYRTNPGQGFDPARGFGQGRAHGMSGGGTAPNTGQQVPSPANRRPDPNAGQSSYRPLSPPDGRGHQARPGQDRHDNRRQPPRPSPQQATYPQGNRQPPPGRGWTPDPRQGHGQPAFPQGRHRPPVQQPPQRQPFRAPDPAPPPRQPLAPQPPDGQQQFRQPQPFHGQPQQPTHPQPQAGRPDPANTARQWNQPTAPVAAEPARVTPAGTPRKVTDDGLEWVHTRQQQLTGDLSKAEIALRDQAVRHYMAERGVDEATAREENTSSVVASDGRFVQLPPRPVPIDELYLDKLAVYVEMRGSSSVPFPDFDPDLPLPDHLPLSVTLPTQGMHDAPAMGRDTIAEGLAADNHGVRPVWRDQPDWTAPENAVYRRDGRSFAKVIADGGLLPHGTDLNIDAHVLGATRNSGFTSFTKSLEDLVARDSQKDAELISGGEEEGFEVRLEYVYEAYHPHGIDVDATRRMAGDTTSNHQESEVVFPGGIDFKYVARVFPVHVTYRKGPDGLLKEVGTKFQPAIENPNFIGARTGRPGTPERPA</sequence>
<keyword evidence="2" id="KW-0472">Membrane</keyword>
<feature type="compositionally biased region" description="Basic and acidic residues" evidence="1">
    <location>
        <begin position="1043"/>
        <end position="1057"/>
    </location>
</feature>
<keyword evidence="2" id="KW-0812">Transmembrane</keyword>
<evidence type="ECO:0000256" key="2">
    <source>
        <dbReference type="SAM" id="Phobius"/>
    </source>
</evidence>
<feature type="compositionally biased region" description="Pro residues" evidence="1">
    <location>
        <begin position="1088"/>
        <end position="1112"/>
    </location>
</feature>
<feature type="region of interest" description="Disordered" evidence="1">
    <location>
        <begin position="303"/>
        <end position="811"/>
    </location>
</feature>
<evidence type="ECO:0000256" key="1">
    <source>
        <dbReference type="SAM" id="MobiDB-lite"/>
    </source>
</evidence>
<name>A0A7W7SY84_9PSEU</name>
<feature type="compositionally biased region" description="Low complexity" evidence="1">
    <location>
        <begin position="589"/>
        <end position="606"/>
    </location>
</feature>
<feature type="compositionally biased region" description="Polar residues" evidence="1">
    <location>
        <begin position="1186"/>
        <end position="1195"/>
    </location>
</feature>
<dbReference type="Gene3D" id="3.90.210.10">
    <property type="entry name" value="Heat-Labile Enterotoxin, subunit A"/>
    <property type="match status" value="1"/>
</dbReference>
<feature type="compositionally biased region" description="Gly residues" evidence="1">
    <location>
        <begin position="607"/>
        <end position="618"/>
    </location>
</feature>
<feature type="compositionally biased region" description="Low complexity" evidence="1">
    <location>
        <begin position="754"/>
        <end position="768"/>
    </location>
</feature>
<comment type="caution">
    <text evidence="5">The sequence shown here is derived from an EMBL/GenBank/DDBJ whole genome shotgun (WGS) entry which is preliminary data.</text>
</comment>
<feature type="compositionally biased region" description="Low complexity" evidence="1">
    <location>
        <begin position="1309"/>
        <end position="1333"/>
    </location>
</feature>
<dbReference type="Pfam" id="PF25547">
    <property type="entry name" value="WXG100_2"/>
    <property type="match status" value="1"/>
</dbReference>
<evidence type="ECO:0000313" key="5">
    <source>
        <dbReference type="EMBL" id="MBB4962876.1"/>
    </source>
</evidence>
<feature type="compositionally biased region" description="Low complexity" evidence="1">
    <location>
        <begin position="474"/>
        <end position="524"/>
    </location>
</feature>
<feature type="compositionally biased region" description="Basic and acidic residues" evidence="1">
    <location>
        <begin position="1006"/>
        <end position="1019"/>
    </location>
</feature>
<feature type="compositionally biased region" description="Pro residues" evidence="1">
    <location>
        <begin position="630"/>
        <end position="659"/>
    </location>
</feature>
<dbReference type="RefSeq" id="WP_184665740.1">
    <property type="nucleotide sequence ID" value="NZ_BAABAI010000004.1"/>
</dbReference>
<feature type="compositionally biased region" description="Low complexity" evidence="1">
    <location>
        <begin position="1241"/>
        <end position="1251"/>
    </location>
</feature>
<proteinExistence type="predicted"/>
<feature type="compositionally biased region" description="Low complexity" evidence="1">
    <location>
        <begin position="660"/>
        <end position="680"/>
    </location>
</feature>
<feature type="region of interest" description="Disordered" evidence="1">
    <location>
        <begin position="976"/>
        <end position="1370"/>
    </location>
</feature>
<feature type="compositionally biased region" description="Pro residues" evidence="1">
    <location>
        <begin position="525"/>
        <end position="534"/>
    </location>
</feature>
<organism evidence="5 6">
    <name type="scientific">Saccharothrix violaceirubra</name>
    <dbReference type="NCBI Taxonomy" id="413306"/>
    <lineage>
        <taxon>Bacteria</taxon>
        <taxon>Bacillati</taxon>
        <taxon>Actinomycetota</taxon>
        <taxon>Actinomycetes</taxon>
        <taxon>Pseudonocardiales</taxon>
        <taxon>Pseudonocardiaceae</taxon>
        <taxon>Saccharothrix</taxon>
    </lineage>
</organism>
<feature type="transmembrane region" description="Helical" evidence="2">
    <location>
        <begin position="112"/>
        <end position="135"/>
    </location>
</feature>
<evidence type="ECO:0000313" key="6">
    <source>
        <dbReference type="Proteomes" id="UP000542674"/>
    </source>
</evidence>
<evidence type="ECO:0000259" key="4">
    <source>
        <dbReference type="Pfam" id="PF25547"/>
    </source>
</evidence>
<dbReference type="InterPro" id="IPR057746">
    <property type="entry name" value="CpnT-like_N"/>
</dbReference>
<dbReference type="SUPFAM" id="SSF56399">
    <property type="entry name" value="ADP-ribosylation"/>
    <property type="match status" value="1"/>
</dbReference>
<feature type="compositionally biased region" description="Low complexity" evidence="1">
    <location>
        <begin position="412"/>
        <end position="428"/>
    </location>
</feature>
<feature type="compositionally biased region" description="Gly residues" evidence="1">
    <location>
        <begin position="1172"/>
        <end position="1185"/>
    </location>
</feature>
<keyword evidence="2" id="KW-1133">Transmembrane helix</keyword>
<feature type="domain" description="Outer membrane channel protein CpnT-like N-terminal" evidence="4">
    <location>
        <begin position="4"/>
        <end position="148"/>
    </location>
</feature>
<dbReference type="Proteomes" id="UP000542674">
    <property type="component" value="Unassembled WGS sequence"/>
</dbReference>
<feature type="domain" description="Pierisin-like" evidence="3">
    <location>
        <begin position="1525"/>
        <end position="1648"/>
    </location>
</feature>
<dbReference type="Pfam" id="PF22596">
    <property type="entry name" value="Scabin-like"/>
    <property type="match status" value="1"/>
</dbReference>
<keyword evidence="6" id="KW-1185">Reference proteome</keyword>